<evidence type="ECO:0000256" key="3">
    <source>
        <dbReference type="ARBA" id="ARBA00022736"/>
    </source>
</evidence>
<dbReference type="UniPathway" id="UPA00704">
    <property type="reaction ID" value="UER00715"/>
</dbReference>
<keyword evidence="10" id="KW-1185">Reference proteome</keyword>
<sequence length="315" mass="34385">MAKSILAVTMNPSVDISYPLERLQLNSVNRVTEVTKTAGGKGLNVARVLHQLNSPVVASGVLGGTIGQFIQKKLDETNIKHNFMPIDQESRNCIAILHDDMQQTELLETGPLLTDKDEANYLKHFKNSLDGISVVTISGSLPKGLSMELYAKMIEIASIKEIPVLLDSSGEPLKVSLSRKHKPFLIKPNQEEIAQLIAKPINDFVELQEVLATNPLFEGVEWVVISLGADGALVKHNTEFFRLTIPKIDVVNPVGSGDSTVAGLASAIATGADNVEVMKTGMTTGMLNTMEKKTGFINNDLFNEYYKKVTLKKLN</sequence>
<evidence type="ECO:0000313" key="9">
    <source>
        <dbReference type="EMBL" id="SDQ02632.1"/>
    </source>
</evidence>
<evidence type="ECO:0000256" key="7">
    <source>
        <dbReference type="PIRNR" id="PIRNR000535"/>
    </source>
</evidence>
<comment type="pathway">
    <text evidence="7">Carbohydrate metabolism; D-tagatose 6-phosphate degradation; D-glyceraldehyde 3-phosphate and glycerone phosphate from D-tagatose 6-phosphate: step 1/2.</text>
</comment>
<keyword evidence="3 7" id="KW-0423">Lactose metabolism</keyword>
<evidence type="ECO:0000256" key="5">
    <source>
        <dbReference type="ARBA" id="ARBA00022777"/>
    </source>
</evidence>
<dbReference type="PANTHER" id="PTHR46566:SF5">
    <property type="entry name" value="1-PHOSPHOFRUCTOKINASE"/>
    <property type="match status" value="1"/>
</dbReference>
<dbReference type="InterPro" id="IPR017583">
    <property type="entry name" value="Tagatose/fructose_Pkinase"/>
</dbReference>
<dbReference type="GO" id="GO:0009024">
    <property type="term" value="F:tagatose-6-phosphate kinase activity"/>
    <property type="evidence" value="ECO:0007669"/>
    <property type="project" value="UniProtKB-EC"/>
</dbReference>
<dbReference type="Proteomes" id="UP000199481">
    <property type="component" value="Unassembled WGS sequence"/>
</dbReference>
<dbReference type="InterPro" id="IPR011611">
    <property type="entry name" value="PfkB_dom"/>
</dbReference>
<dbReference type="EMBL" id="FNJW01000003">
    <property type="protein sequence ID" value="SDQ02632.1"/>
    <property type="molecule type" value="Genomic_DNA"/>
</dbReference>
<dbReference type="PROSITE" id="PS00584">
    <property type="entry name" value="PFKB_KINASES_2"/>
    <property type="match status" value="1"/>
</dbReference>
<dbReference type="SUPFAM" id="SSF53613">
    <property type="entry name" value="Ribokinase-like"/>
    <property type="match status" value="1"/>
</dbReference>
<dbReference type="GO" id="GO:0005829">
    <property type="term" value="C:cytosol"/>
    <property type="evidence" value="ECO:0007669"/>
    <property type="project" value="TreeGrafter"/>
</dbReference>
<dbReference type="Gene3D" id="3.40.1190.20">
    <property type="match status" value="1"/>
</dbReference>
<name>A0A1H0XI57_9LACT</name>
<keyword evidence="4 7" id="KW-0547">Nucleotide-binding</keyword>
<evidence type="ECO:0000259" key="8">
    <source>
        <dbReference type="Pfam" id="PF00294"/>
    </source>
</evidence>
<keyword evidence="2 7" id="KW-0808">Transferase</keyword>
<evidence type="ECO:0000256" key="6">
    <source>
        <dbReference type="ARBA" id="ARBA00022840"/>
    </source>
</evidence>
<dbReference type="InterPro" id="IPR029056">
    <property type="entry name" value="Ribokinase-like"/>
</dbReference>
<keyword evidence="6 7" id="KW-0067">ATP-binding</keyword>
<comment type="similarity">
    <text evidence="7">Belongs to the carbohydrate kinase PfkB family. LacC subfamily.</text>
</comment>
<dbReference type="OrthoDB" id="9801219at2"/>
<evidence type="ECO:0000256" key="1">
    <source>
        <dbReference type="ARBA" id="ARBA00005380"/>
    </source>
</evidence>
<proteinExistence type="inferred from homology"/>
<dbReference type="FunFam" id="3.40.1190.20:FF:000001">
    <property type="entry name" value="Phosphofructokinase"/>
    <property type="match status" value="1"/>
</dbReference>
<dbReference type="Pfam" id="PF00294">
    <property type="entry name" value="PfkB"/>
    <property type="match status" value="1"/>
</dbReference>
<evidence type="ECO:0000256" key="2">
    <source>
        <dbReference type="ARBA" id="ARBA00022679"/>
    </source>
</evidence>
<accession>A0A1H0XI57</accession>
<dbReference type="RefSeq" id="WP_089974400.1">
    <property type="nucleotide sequence ID" value="NZ_CP084918.1"/>
</dbReference>
<keyword evidence="5 9" id="KW-0418">Kinase</keyword>
<dbReference type="CDD" id="cd01164">
    <property type="entry name" value="FruK_PfkB_like"/>
    <property type="match status" value="1"/>
</dbReference>
<comment type="catalytic activity">
    <reaction evidence="7">
        <text>D-tagatofuranose 6-phosphate + ATP = D-tagatofuranose 1,6-bisphosphate + ADP + H(+)</text>
        <dbReference type="Rhea" id="RHEA:12420"/>
        <dbReference type="ChEBI" id="CHEBI:15378"/>
        <dbReference type="ChEBI" id="CHEBI:30616"/>
        <dbReference type="ChEBI" id="CHEBI:58694"/>
        <dbReference type="ChEBI" id="CHEBI:58695"/>
        <dbReference type="ChEBI" id="CHEBI:456216"/>
        <dbReference type="EC" id="2.7.1.144"/>
    </reaction>
</comment>
<comment type="similarity">
    <text evidence="1">Belongs to the carbohydrate kinase pfkB family.</text>
</comment>
<dbReference type="GO" id="GO:0016052">
    <property type="term" value="P:carbohydrate catabolic process"/>
    <property type="evidence" value="ECO:0007669"/>
    <property type="project" value="UniProtKB-ARBA"/>
</dbReference>
<organism evidence="9 10">
    <name type="scientific">Carnobacterium viridans</name>
    <dbReference type="NCBI Taxonomy" id="174587"/>
    <lineage>
        <taxon>Bacteria</taxon>
        <taxon>Bacillati</taxon>
        <taxon>Bacillota</taxon>
        <taxon>Bacilli</taxon>
        <taxon>Lactobacillales</taxon>
        <taxon>Carnobacteriaceae</taxon>
        <taxon>Carnobacterium</taxon>
    </lineage>
</organism>
<dbReference type="NCBIfam" id="TIGR03168">
    <property type="entry name" value="1-PFK"/>
    <property type="match status" value="1"/>
</dbReference>
<reference evidence="10" key="1">
    <citation type="submission" date="2016-10" db="EMBL/GenBank/DDBJ databases">
        <authorList>
            <person name="Varghese N."/>
            <person name="Submissions S."/>
        </authorList>
    </citation>
    <scope>NUCLEOTIDE SEQUENCE [LARGE SCALE GENOMIC DNA]</scope>
    <source>
        <strain evidence="10">MPL-11</strain>
    </source>
</reference>
<dbReference type="GO" id="GO:0005524">
    <property type="term" value="F:ATP binding"/>
    <property type="evidence" value="ECO:0007669"/>
    <property type="project" value="UniProtKB-KW"/>
</dbReference>
<dbReference type="PANTHER" id="PTHR46566">
    <property type="entry name" value="1-PHOSPHOFRUCTOKINASE-RELATED"/>
    <property type="match status" value="1"/>
</dbReference>
<gene>
    <name evidence="9" type="ORF">SAMN04487752_0148</name>
</gene>
<feature type="domain" description="Carbohydrate kinase PfkB" evidence="8">
    <location>
        <begin position="9"/>
        <end position="296"/>
    </location>
</feature>
<dbReference type="GO" id="GO:0005988">
    <property type="term" value="P:lactose metabolic process"/>
    <property type="evidence" value="ECO:0007669"/>
    <property type="project" value="UniProtKB-KW"/>
</dbReference>
<dbReference type="GO" id="GO:2001059">
    <property type="term" value="P:D-tagatose 6-phosphate catabolic process"/>
    <property type="evidence" value="ECO:0007669"/>
    <property type="project" value="UniProtKB-UniPathway"/>
</dbReference>
<dbReference type="PIRSF" id="PIRSF000535">
    <property type="entry name" value="1PFK/6PFK/LacC"/>
    <property type="match status" value="1"/>
</dbReference>
<evidence type="ECO:0000313" key="10">
    <source>
        <dbReference type="Proteomes" id="UP000199481"/>
    </source>
</evidence>
<dbReference type="GO" id="GO:0008443">
    <property type="term" value="F:phosphofructokinase activity"/>
    <property type="evidence" value="ECO:0007669"/>
    <property type="project" value="TreeGrafter"/>
</dbReference>
<protein>
    <recommendedName>
        <fullName evidence="7">Tagatose-6-phosphate kinase</fullName>
        <ecNumber evidence="7">2.7.1.144</ecNumber>
    </recommendedName>
</protein>
<dbReference type="EC" id="2.7.1.144" evidence="7"/>
<evidence type="ECO:0000256" key="4">
    <source>
        <dbReference type="ARBA" id="ARBA00022741"/>
    </source>
</evidence>
<dbReference type="AlphaFoldDB" id="A0A1H0XI57"/>
<dbReference type="InterPro" id="IPR002173">
    <property type="entry name" value="Carboh/pur_kinase_PfkB_CS"/>
</dbReference>
<dbReference type="GO" id="GO:0044281">
    <property type="term" value="P:small molecule metabolic process"/>
    <property type="evidence" value="ECO:0007669"/>
    <property type="project" value="UniProtKB-ARBA"/>
</dbReference>